<sequence>MAEVLAPPMATPSPSPHNSRPESPDLLNTLPRPREPRSQARERIPSYAHNRLSSYSQRTSRSRTHSNVFPAFHSTLPYALVRDFAYPASHIMHYGAPPEPPSGSTTPGSEWNTSRRGSDPTESIGRGEWTAGPWGGDGVLLGDQEAVDPLPATSFGDDESLSSSKRKHRKSKSYANISDCEGGRGRRHESGGQQRRSRVSDDFFQFSNQLSDPAGRDTLRNSRLSGTHENGNRRDSHFAATLPSRSFHTSQTVDPDSYMPLDSEIPQSPSLLRQSIGPEDEELFAGESLALYSFEPENPNELRLTEGQHILVSYRHGQGWLVAEDKDTGEQGLVPEEYVRLLSEIPNYDPETRRFVNVEVDSEMADDLDDSTEELSEVHDGNSLMIDSASEGHKLDGEISITSSHEGYAGDR</sequence>
<dbReference type="SUPFAM" id="SSF50044">
    <property type="entry name" value="SH3-domain"/>
    <property type="match status" value="1"/>
</dbReference>
<organism evidence="5 6">
    <name type="scientific">Acrodontium crateriforme</name>
    <dbReference type="NCBI Taxonomy" id="150365"/>
    <lineage>
        <taxon>Eukaryota</taxon>
        <taxon>Fungi</taxon>
        <taxon>Dikarya</taxon>
        <taxon>Ascomycota</taxon>
        <taxon>Pezizomycotina</taxon>
        <taxon>Dothideomycetes</taxon>
        <taxon>Dothideomycetidae</taxon>
        <taxon>Mycosphaerellales</taxon>
        <taxon>Teratosphaeriaceae</taxon>
        <taxon>Acrodontium</taxon>
    </lineage>
</organism>
<evidence type="ECO:0000256" key="3">
    <source>
        <dbReference type="SAM" id="MobiDB-lite"/>
    </source>
</evidence>
<dbReference type="SMART" id="SM00326">
    <property type="entry name" value="SH3"/>
    <property type="match status" value="1"/>
</dbReference>
<evidence type="ECO:0000313" key="6">
    <source>
        <dbReference type="Proteomes" id="UP001303373"/>
    </source>
</evidence>
<evidence type="ECO:0000256" key="1">
    <source>
        <dbReference type="ARBA" id="ARBA00022443"/>
    </source>
</evidence>
<keyword evidence="1 2" id="KW-0728">SH3 domain</keyword>
<feature type="domain" description="SH3" evidence="4">
    <location>
        <begin position="283"/>
        <end position="344"/>
    </location>
</feature>
<feature type="compositionally biased region" description="Polar residues" evidence="3">
    <location>
        <begin position="243"/>
        <end position="254"/>
    </location>
</feature>
<name>A0AAQ3M4G1_9PEZI</name>
<feature type="region of interest" description="Disordered" evidence="3">
    <location>
        <begin position="1"/>
        <end position="63"/>
    </location>
</feature>
<dbReference type="InterPro" id="IPR001452">
    <property type="entry name" value="SH3_domain"/>
</dbReference>
<protein>
    <submittedName>
        <fullName evidence="5">Nap1-binding protein 2</fullName>
    </submittedName>
</protein>
<evidence type="ECO:0000259" key="4">
    <source>
        <dbReference type="PROSITE" id="PS50002"/>
    </source>
</evidence>
<feature type="compositionally biased region" description="Acidic residues" evidence="3">
    <location>
        <begin position="365"/>
        <end position="375"/>
    </location>
</feature>
<dbReference type="Gene3D" id="2.30.30.40">
    <property type="entry name" value="SH3 Domains"/>
    <property type="match status" value="1"/>
</dbReference>
<dbReference type="AlphaFoldDB" id="A0AAQ3M4G1"/>
<dbReference type="PROSITE" id="PS50002">
    <property type="entry name" value="SH3"/>
    <property type="match status" value="1"/>
</dbReference>
<dbReference type="Pfam" id="PF00018">
    <property type="entry name" value="SH3_1"/>
    <property type="match status" value="1"/>
</dbReference>
<feature type="region of interest" description="Disordered" evidence="3">
    <location>
        <begin position="365"/>
        <end position="412"/>
    </location>
</feature>
<gene>
    <name evidence="5" type="ORF">R9X50_00452800</name>
</gene>
<proteinExistence type="predicted"/>
<evidence type="ECO:0000256" key="2">
    <source>
        <dbReference type="PROSITE-ProRule" id="PRU00192"/>
    </source>
</evidence>
<feature type="compositionally biased region" description="Basic and acidic residues" evidence="3">
    <location>
        <begin position="32"/>
        <end position="44"/>
    </location>
</feature>
<dbReference type="Proteomes" id="UP001303373">
    <property type="component" value="Chromosome 6"/>
</dbReference>
<keyword evidence="6" id="KW-1185">Reference proteome</keyword>
<accession>A0AAQ3M4G1</accession>
<evidence type="ECO:0000313" key="5">
    <source>
        <dbReference type="EMBL" id="WPH01677.1"/>
    </source>
</evidence>
<dbReference type="InterPro" id="IPR036028">
    <property type="entry name" value="SH3-like_dom_sf"/>
</dbReference>
<dbReference type="EMBL" id="CP138585">
    <property type="protein sequence ID" value="WPH01677.1"/>
    <property type="molecule type" value="Genomic_DNA"/>
</dbReference>
<feature type="region of interest" description="Disordered" evidence="3">
    <location>
        <begin position="96"/>
        <end position="255"/>
    </location>
</feature>
<reference evidence="5 6" key="1">
    <citation type="submission" date="2023-11" db="EMBL/GenBank/DDBJ databases">
        <title>An acidophilic fungus is an integral part of prey digestion in a carnivorous sundew plant.</title>
        <authorList>
            <person name="Tsai I.J."/>
        </authorList>
    </citation>
    <scope>NUCLEOTIDE SEQUENCE [LARGE SCALE GENOMIC DNA]</scope>
    <source>
        <strain evidence="5">169a</strain>
    </source>
</reference>
<feature type="compositionally biased region" description="Basic and acidic residues" evidence="3">
    <location>
        <begin position="181"/>
        <end position="190"/>
    </location>
</feature>